<evidence type="ECO:0000259" key="8">
    <source>
        <dbReference type="PROSITE" id="PS50026"/>
    </source>
</evidence>
<dbReference type="PROSITE" id="PS50026">
    <property type="entry name" value="EGF_3"/>
    <property type="match status" value="1"/>
</dbReference>
<dbReference type="GO" id="GO:0005509">
    <property type="term" value="F:calcium ion binding"/>
    <property type="evidence" value="ECO:0007669"/>
    <property type="project" value="InterPro"/>
</dbReference>
<dbReference type="Gene3D" id="2.10.25.10">
    <property type="entry name" value="Laminin"/>
    <property type="match status" value="10"/>
</dbReference>
<accession>A0AAD9JCB3</accession>
<dbReference type="FunFam" id="2.10.25.10:FF:000230">
    <property type="entry name" value="Delta-like protein"/>
    <property type="match status" value="1"/>
</dbReference>
<feature type="signal peptide" evidence="7">
    <location>
        <begin position="1"/>
        <end position="21"/>
    </location>
</feature>
<dbReference type="SMART" id="SM00179">
    <property type="entry name" value="EGF_CA"/>
    <property type="match status" value="2"/>
</dbReference>
<dbReference type="PANTHER" id="PTHR46160:SF9">
    <property type="entry name" value="PROTEIN PRY2-RELATED"/>
    <property type="match status" value="1"/>
</dbReference>
<dbReference type="InterPro" id="IPR001881">
    <property type="entry name" value="EGF-like_Ca-bd_dom"/>
</dbReference>
<evidence type="ECO:0000256" key="6">
    <source>
        <dbReference type="PROSITE-ProRule" id="PRU00076"/>
    </source>
</evidence>
<comment type="caution">
    <text evidence="6">Lacks conserved residue(s) required for the propagation of feature annotation.</text>
</comment>
<dbReference type="PROSITE" id="PS00010">
    <property type="entry name" value="ASX_HYDROXYL"/>
    <property type="match status" value="1"/>
</dbReference>
<comment type="caution">
    <text evidence="9">The sequence shown here is derived from an EMBL/GenBank/DDBJ whole genome shotgun (WGS) entry which is preliminary data.</text>
</comment>
<dbReference type="Pfam" id="PF00008">
    <property type="entry name" value="EGF"/>
    <property type="match status" value="1"/>
</dbReference>
<dbReference type="GO" id="GO:0005886">
    <property type="term" value="C:plasma membrane"/>
    <property type="evidence" value="ECO:0007669"/>
    <property type="project" value="UniProtKB-ARBA"/>
</dbReference>
<dbReference type="PANTHER" id="PTHR46160">
    <property type="entry name" value="ALPHA-TECTORIN-RELATED"/>
    <property type="match status" value="1"/>
</dbReference>
<evidence type="ECO:0000256" key="3">
    <source>
        <dbReference type="ARBA" id="ARBA00022737"/>
    </source>
</evidence>
<name>A0AAD9JCB3_9ANNE</name>
<feature type="domain" description="EGF-like" evidence="8">
    <location>
        <begin position="167"/>
        <end position="203"/>
    </location>
</feature>
<evidence type="ECO:0000313" key="9">
    <source>
        <dbReference type="EMBL" id="KAK2150453.1"/>
    </source>
</evidence>
<feature type="chain" id="PRO_5042202499" description="EGF-like domain-containing protein" evidence="7">
    <location>
        <begin position="22"/>
        <end position="1788"/>
    </location>
</feature>
<dbReference type="InterPro" id="IPR036084">
    <property type="entry name" value="Ser_inhib-like_sf"/>
</dbReference>
<dbReference type="SUPFAM" id="SSF57196">
    <property type="entry name" value="EGF/Laminin"/>
    <property type="match status" value="1"/>
</dbReference>
<dbReference type="SUPFAM" id="SSF57567">
    <property type="entry name" value="Serine protease inhibitors"/>
    <property type="match status" value="8"/>
</dbReference>
<reference evidence="9" key="1">
    <citation type="journal article" date="2023" name="Mol. Biol. Evol.">
        <title>Third-Generation Sequencing Reveals the Adaptive Role of the Epigenome in Three Deep-Sea Polychaetes.</title>
        <authorList>
            <person name="Perez M."/>
            <person name="Aroh O."/>
            <person name="Sun Y."/>
            <person name="Lan Y."/>
            <person name="Juniper S.K."/>
            <person name="Young C.R."/>
            <person name="Angers B."/>
            <person name="Qian P.Y."/>
        </authorList>
    </citation>
    <scope>NUCLEOTIDE SEQUENCE</scope>
    <source>
        <strain evidence="9">P08H-3</strain>
    </source>
</reference>
<protein>
    <recommendedName>
        <fullName evidence="8">EGF-like domain-containing protein</fullName>
    </recommendedName>
</protein>
<dbReference type="PROSITE" id="PS01186">
    <property type="entry name" value="EGF_2"/>
    <property type="match status" value="2"/>
</dbReference>
<dbReference type="GO" id="GO:0000902">
    <property type="term" value="P:cell morphogenesis"/>
    <property type="evidence" value="ECO:0007669"/>
    <property type="project" value="UniProtKB-ARBA"/>
</dbReference>
<keyword evidence="1 6" id="KW-0245">EGF-like domain</keyword>
<dbReference type="CDD" id="cd19941">
    <property type="entry name" value="TIL"/>
    <property type="match status" value="8"/>
</dbReference>
<keyword evidence="3" id="KW-0677">Repeat</keyword>
<keyword evidence="10" id="KW-1185">Reference proteome</keyword>
<dbReference type="InterPro" id="IPR000152">
    <property type="entry name" value="EGF-type_Asp/Asn_hydroxyl_site"/>
</dbReference>
<dbReference type="SMART" id="SM00181">
    <property type="entry name" value="EGF"/>
    <property type="match status" value="8"/>
</dbReference>
<sequence length="1788" mass="198470">MFEGFCLGVIVLSLYIYRTSSSYARTLECAEDEVKIISPWMYEENGPPCYEFITSYPNLKNEAFRKECQRWYGSSETPYTLGNYQVFYCRRHANGTTQYRADICCKVHFRKKYPFTERTKDNACADKTTCEALAFTNEMLCKSWIPNPKCVYCCDTAFCNLETPSPMHHPCDDRPCKNGGMCINQGSSFKCICKQGFTGLDCSIEVIQCKYTTSLWKNTYSMFLDFGSDDCTEMLAVQTALPIDDPRKLKQCRSRMRQPGKPEFQDSIDGEVKKLEARFLWTCAKGENYGEYSEMICCPSCYSMPCQNGGWCIQQTDGDYICKCRFGWEETGLCLVTGDPHYITFDGTVFTTQTLCRLIANDVAVGVGAVVSGTKVSYNGRFLRLERGQVIIEFDGLWTLVIKLGSYYKEKVMGLCGNYDGDPVYSELYKRGSGQQKQTFETCVYDACVTSNDLTVMKDAICAALEAFALQCEGLGHYVDWRPTTKCPMVCPDGLVYRKKAAACRPSCQDPNAAKLCHLPDKETCVCPEGLLYHDGSCIRPQDCGCIDENSTRYEITLVLKVKYSAIIEQDALLPARIQTLQKFVTFHLRMDVFVQKIGTRWLSKDCLTHFSCDTCDSCLLPVAVLKQNEHRCDKDEVCVMLSDDEGQCQQEPDCPPGMEYQYNISSCLPSCKHPLDNPICDDILSSGCACEGTTWLSKDCSERLRCSPCNGNCLTVTPYVNRQDHVCNNDEICIPIDNNTGICQPVPECTNGMVYHPFASDCPATCTDPDAPVNCSSSPGCTCPEGLVLSEGKCVEPMKCGCETSTGKILQNQNARIEKYTASLVPPVPQLAQIQMLRVVVVKVPEEDVSEINWLSADCQIQYSCEKCATCRLPVGVLKQSSHKCPINNICVPDTSHTGNCRPAPTCPPGMVYNVSAPACAATCRDPNAPIRCSRPPTANCSCPYGTLLEGDHCLSPGQCKCITTSGKEFEECMWPVAVPEENPYSCPSGFQCVADTDNIGHCKPPCPDTMVFSFNATSCQPSCTDPDAPERCEKKPGCICPRGQVLEDDICINAIHCGCVDDSGRKIGSTWWSADCTIEYRCVLCQTCNLPVGQIVSSNASCEDDHICVQQDNYGMCEPGPACPDTMIFSRRARSCHNTCRDPTATERCTRMEGCMCPEGLLKDGTKCVKPTDCTCTYGKGHFNYSCTPCVDCPMPVPRLTNTQHQCAVCTSVDEDVGKCERVTPCPTNMIYRQNSTGCPATCQDPDAPQHCRLANKDDCVCVDGLVLSNTDCVTPDLLVRCPRDMEYAIDVTACPATCSDPDAPQMCTKPRTKRCTCKPGLVLRDFPTDECVKPRDCLCSYDGQKFEIGSTWLSADCSRRYLCKPCTECVLPVAKIMISAYQCDDGQSCDVDDTGLGQCIDDPSCPPSMIYSKIVTSCPATCHDPDAPQRCPEPPHVGCTCPDNMVYMNNRCMEPSRCPCKDEYGRTFQVGDTWLSYDCTIQYNCDRCSNCRLPVSVVQTRIFHCSDGQRCVSFDNKYGICKQGSKGQHVLPPAMTQPHRSTAIYRTTRVVTVKKIGMAWLSADCKKRYECKTCKTCTKAIAVIKESPYSCHSDEICDIDWQGLGMCIIKETETASADHEKEVSVMDEIGYMTEMPAGNPILTLNGIVIEPNSIIDVQPHIKYTLGITLSHSSSGSRILMRKVIGYSVTQHEQCLASRTCRDVYQFERSHEWQRVRLEIELLDEESSIEIIIVCNIKDPTEDAKWKITARSVSALSSSSSNMVTIKTNFSILVSTIAYLVLILPL</sequence>
<dbReference type="GO" id="GO:0048666">
    <property type="term" value="P:neuron development"/>
    <property type="evidence" value="ECO:0007669"/>
    <property type="project" value="UniProtKB-ARBA"/>
</dbReference>
<evidence type="ECO:0000256" key="2">
    <source>
        <dbReference type="ARBA" id="ARBA00022729"/>
    </source>
</evidence>
<evidence type="ECO:0000256" key="7">
    <source>
        <dbReference type="SAM" id="SignalP"/>
    </source>
</evidence>
<evidence type="ECO:0000256" key="1">
    <source>
        <dbReference type="ARBA" id="ARBA00022536"/>
    </source>
</evidence>
<keyword evidence="4 6" id="KW-1015">Disulfide bond</keyword>
<dbReference type="EMBL" id="JAODUP010000404">
    <property type="protein sequence ID" value="KAK2150453.1"/>
    <property type="molecule type" value="Genomic_DNA"/>
</dbReference>
<evidence type="ECO:0000256" key="5">
    <source>
        <dbReference type="ARBA" id="ARBA00023180"/>
    </source>
</evidence>
<evidence type="ECO:0000313" key="10">
    <source>
        <dbReference type="Proteomes" id="UP001208570"/>
    </source>
</evidence>
<dbReference type="Pfam" id="PF01826">
    <property type="entry name" value="TIL"/>
    <property type="match status" value="7"/>
</dbReference>
<dbReference type="PROSITE" id="PS00022">
    <property type="entry name" value="EGF_1"/>
    <property type="match status" value="1"/>
</dbReference>
<feature type="disulfide bond" evidence="6">
    <location>
        <begin position="193"/>
        <end position="202"/>
    </location>
</feature>
<dbReference type="CDD" id="cd00054">
    <property type="entry name" value="EGF_CA"/>
    <property type="match status" value="1"/>
</dbReference>
<keyword evidence="2 7" id="KW-0732">Signal</keyword>
<dbReference type="GO" id="GO:0042063">
    <property type="term" value="P:gliogenesis"/>
    <property type="evidence" value="ECO:0007669"/>
    <property type="project" value="UniProtKB-ARBA"/>
</dbReference>
<dbReference type="Proteomes" id="UP001208570">
    <property type="component" value="Unassembled WGS sequence"/>
</dbReference>
<keyword evidence="5" id="KW-0325">Glycoprotein</keyword>
<evidence type="ECO:0000256" key="4">
    <source>
        <dbReference type="ARBA" id="ARBA00023157"/>
    </source>
</evidence>
<proteinExistence type="predicted"/>
<dbReference type="InterPro" id="IPR000742">
    <property type="entry name" value="EGF"/>
</dbReference>
<organism evidence="9 10">
    <name type="scientific">Paralvinella palmiformis</name>
    <dbReference type="NCBI Taxonomy" id="53620"/>
    <lineage>
        <taxon>Eukaryota</taxon>
        <taxon>Metazoa</taxon>
        <taxon>Spiralia</taxon>
        <taxon>Lophotrochozoa</taxon>
        <taxon>Annelida</taxon>
        <taxon>Polychaeta</taxon>
        <taxon>Sedentaria</taxon>
        <taxon>Canalipalpata</taxon>
        <taxon>Terebellida</taxon>
        <taxon>Terebelliformia</taxon>
        <taxon>Alvinellidae</taxon>
        <taxon>Paralvinella</taxon>
    </lineage>
</organism>
<dbReference type="InterPro" id="IPR052749">
    <property type="entry name" value="Alpha-tectorin"/>
</dbReference>
<dbReference type="InterPro" id="IPR002919">
    <property type="entry name" value="TIL_dom"/>
</dbReference>
<gene>
    <name evidence="9" type="ORF">LSH36_404g01019</name>
</gene>